<keyword evidence="3" id="KW-0949">S-adenosyl-L-methionine</keyword>
<dbReference type="InterPro" id="IPR029063">
    <property type="entry name" value="SAM-dependent_MTases_sf"/>
</dbReference>
<dbReference type="GO" id="GO:0009307">
    <property type="term" value="P:DNA restriction-modification system"/>
    <property type="evidence" value="ECO:0007669"/>
    <property type="project" value="UniProtKB-KW"/>
</dbReference>
<comment type="catalytic activity">
    <reaction evidence="3">
        <text>a 2'-deoxycytidine in DNA + S-adenosyl-L-methionine = an N(4)-methyl-2'-deoxycytidine in DNA + S-adenosyl-L-homocysteine + H(+)</text>
        <dbReference type="Rhea" id="RHEA:16857"/>
        <dbReference type="Rhea" id="RHEA-COMP:11369"/>
        <dbReference type="Rhea" id="RHEA-COMP:13674"/>
        <dbReference type="ChEBI" id="CHEBI:15378"/>
        <dbReference type="ChEBI" id="CHEBI:57856"/>
        <dbReference type="ChEBI" id="CHEBI:59789"/>
        <dbReference type="ChEBI" id="CHEBI:85452"/>
        <dbReference type="ChEBI" id="CHEBI:137933"/>
        <dbReference type="EC" id="2.1.1.113"/>
    </reaction>
</comment>
<dbReference type="Pfam" id="PF01555">
    <property type="entry name" value="N6_N4_Mtase"/>
    <property type="match status" value="2"/>
</dbReference>
<dbReference type="GO" id="GO:0032259">
    <property type="term" value="P:methylation"/>
    <property type="evidence" value="ECO:0007669"/>
    <property type="project" value="UniProtKB-KW"/>
</dbReference>
<evidence type="ECO:0000256" key="3">
    <source>
        <dbReference type="RuleBase" id="RU362026"/>
    </source>
</evidence>
<keyword evidence="6" id="KW-1185">Reference proteome</keyword>
<proteinExistence type="inferred from homology"/>
<dbReference type="InterPro" id="IPR002941">
    <property type="entry name" value="DNA_methylase_N4/N6"/>
</dbReference>
<comment type="similarity">
    <text evidence="3">Belongs to the N(4)/N(6)-methyltransferase family.</text>
</comment>
<dbReference type="Gene3D" id="3.40.50.150">
    <property type="entry name" value="Vaccinia Virus protein VP39"/>
    <property type="match status" value="2"/>
</dbReference>
<dbReference type="GO" id="GO:0015667">
    <property type="term" value="F:site-specific DNA-methyltransferase (cytosine-N4-specific) activity"/>
    <property type="evidence" value="ECO:0007669"/>
    <property type="project" value="UniProtKB-EC"/>
</dbReference>
<dbReference type="GO" id="GO:0003677">
    <property type="term" value="F:DNA binding"/>
    <property type="evidence" value="ECO:0007669"/>
    <property type="project" value="InterPro"/>
</dbReference>
<gene>
    <name evidence="5" type="ORF">MLAUSG7_1506</name>
</gene>
<dbReference type="EMBL" id="LR792632">
    <property type="protein sequence ID" value="CAB3289955.1"/>
    <property type="molecule type" value="Genomic_DNA"/>
</dbReference>
<protein>
    <recommendedName>
        <fullName evidence="3">Type II methyltransferase</fullName>
        <ecNumber evidence="3">2.1.1.113</ecNumber>
    </recommendedName>
    <alternativeName>
        <fullName evidence="3">N-4 cytosine-specific methyltransferase</fullName>
    </alternativeName>
</protein>
<dbReference type="GO" id="GO:0008170">
    <property type="term" value="F:N-methyltransferase activity"/>
    <property type="evidence" value="ECO:0007669"/>
    <property type="project" value="InterPro"/>
</dbReference>
<dbReference type="Proteomes" id="UP000679213">
    <property type="component" value="Chromosome I"/>
</dbReference>
<evidence type="ECO:0000256" key="1">
    <source>
        <dbReference type="ARBA" id="ARBA00022603"/>
    </source>
</evidence>
<dbReference type="AlphaFoldDB" id="A0A8D6PZ52"/>
<keyword evidence="2 5" id="KW-0808">Transferase</keyword>
<evidence type="ECO:0000313" key="5">
    <source>
        <dbReference type="EMBL" id="CAB3289955.1"/>
    </source>
</evidence>
<evidence type="ECO:0000259" key="4">
    <source>
        <dbReference type="Pfam" id="PF01555"/>
    </source>
</evidence>
<dbReference type="REBASE" id="509866">
    <property type="entry name" value="M.MspSG7ORF1506P"/>
</dbReference>
<organism evidence="5 6">
    <name type="scientific">Methanocaldococcus lauensis</name>
    <dbReference type="NCBI Taxonomy" id="2546128"/>
    <lineage>
        <taxon>Archaea</taxon>
        <taxon>Methanobacteriati</taxon>
        <taxon>Methanobacteriota</taxon>
        <taxon>Methanomada group</taxon>
        <taxon>Methanococci</taxon>
        <taxon>Methanococcales</taxon>
        <taxon>Methanocaldococcaceae</taxon>
        <taxon>Methanocaldococcus</taxon>
    </lineage>
</organism>
<dbReference type="InterPro" id="IPR001091">
    <property type="entry name" value="RM_Methyltransferase"/>
</dbReference>
<feature type="domain" description="DNA methylase N-4/N-6" evidence="4">
    <location>
        <begin position="6"/>
        <end position="189"/>
    </location>
</feature>
<sequence>MVKFMNIIKLNENFISEIDNLLKENNINILKNRIKEIKYKLTNSEEFFKNGVYEVSREWLIKNITHAEKSKSVERVKHYLKKIIKGLTEIKTTGINEINLNRWEEYTEIITDSLWIIDRRDNSGVHKAWYHGNFIPQIPRQMMLRYTKKYDLVVDTFLGSGTTLIECRRLGRHGIGIELNKEVAEKAKELINKEANPYNVITEVVVGDSREIDFEEILKKFGFKSCQLLIMHPPYHDIIKFSDDERDLSNAKTVKDFLKMFEEVVDNTYNILDDGRFLVLVIGDKYSNGAWIPLGFYCMDAVLKRGYKLKSIVVKNFEETKGKRNQKELWRYRALVGGFYVFKHEYIFIFQKVEK</sequence>
<accession>A0A8D6PZ52</accession>
<evidence type="ECO:0000256" key="2">
    <source>
        <dbReference type="ARBA" id="ARBA00022679"/>
    </source>
</evidence>
<dbReference type="SUPFAM" id="SSF53335">
    <property type="entry name" value="S-adenosyl-L-methionine-dependent methyltransferases"/>
    <property type="match status" value="2"/>
</dbReference>
<keyword evidence="1 3" id="KW-0489">Methyltransferase</keyword>
<feature type="domain" description="DNA methylase N-4/N-6" evidence="4">
    <location>
        <begin position="227"/>
        <end position="354"/>
    </location>
</feature>
<reference evidence="5 6" key="1">
    <citation type="submission" date="2020-04" db="EMBL/GenBank/DDBJ databases">
        <authorList>
            <consortium name="Genoscope - CEA"/>
            <person name="William W."/>
        </authorList>
    </citation>
    <scope>NUCLEOTIDE SEQUENCE [LARGE SCALE GENOMIC DNA]</scope>
    <source>
        <strain evidence="5 6">SG7</strain>
    </source>
</reference>
<dbReference type="KEGG" id="mesg:MLAUSG7_1506"/>
<name>A0A8D6PZ52_9EURY</name>
<dbReference type="EC" id="2.1.1.113" evidence="3"/>
<dbReference type="PRINTS" id="PR00508">
    <property type="entry name" value="S21N4MTFRASE"/>
</dbReference>
<keyword evidence="3" id="KW-0680">Restriction system</keyword>
<evidence type="ECO:0000313" key="6">
    <source>
        <dbReference type="Proteomes" id="UP000679213"/>
    </source>
</evidence>